<keyword evidence="2" id="KW-1185">Reference proteome</keyword>
<accession>A0AAV6R450</accession>
<evidence type="ECO:0000313" key="1">
    <source>
        <dbReference type="EMBL" id="KAG7499908.1"/>
    </source>
</evidence>
<evidence type="ECO:0000313" key="2">
    <source>
        <dbReference type="Proteomes" id="UP000693946"/>
    </source>
</evidence>
<gene>
    <name evidence="1" type="ORF">JOB18_002884</name>
</gene>
<dbReference type="Proteomes" id="UP000693946">
    <property type="component" value="Linkage Group LG20"/>
</dbReference>
<comment type="caution">
    <text evidence="1">The sequence shown here is derived from an EMBL/GenBank/DDBJ whole genome shotgun (WGS) entry which is preliminary data.</text>
</comment>
<sequence>MDTNLDKASSGLMGLQHADIKHEYIAAQVDSVHGADPKADLYTIRSSMGNNENHFIRIRAARTSNHSSRFHDIHSEFTLTPTTVTPCVLMRISAAVDQHMNHGRGSPSQRELTLKAAAEVFVFSLNKSCRAAVISAVSENEIYAVE</sequence>
<name>A0AAV6R450_SOLSE</name>
<dbReference type="AlphaFoldDB" id="A0AAV6R450"/>
<reference evidence="1 2" key="1">
    <citation type="journal article" date="2021" name="Sci. Rep.">
        <title>Chromosome anchoring in Senegalese sole (Solea senegalensis) reveals sex-associated markers and genome rearrangements in flatfish.</title>
        <authorList>
            <person name="Guerrero-Cozar I."/>
            <person name="Gomez-Garrido J."/>
            <person name="Berbel C."/>
            <person name="Martinez-Blanch J.F."/>
            <person name="Alioto T."/>
            <person name="Claros M.G."/>
            <person name="Gagnaire P.A."/>
            <person name="Manchado M."/>
        </authorList>
    </citation>
    <scope>NUCLEOTIDE SEQUENCE [LARGE SCALE GENOMIC DNA]</scope>
    <source>
        <strain evidence="1">Sse05_10M</strain>
    </source>
</reference>
<proteinExistence type="predicted"/>
<dbReference type="EMBL" id="JAGKHQ010000013">
    <property type="protein sequence ID" value="KAG7499908.1"/>
    <property type="molecule type" value="Genomic_DNA"/>
</dbReference>
<organism evidence="1 2">
    <name type="scientific">Solea senegalensis</name>
    <name type="common">Senegalese sole</name>
    <dbReference type="NCBI Taxonomy" id="28829"/>
    <lineage>
        <taxon>Eukaryota</taxon>
        <taxon>Metazoa</taxon>
        <taxon>Chordata</taxon>
        <taxon>Craniata</taxon>
        <taxon>Vertebrata</taxon>
        <taxon>Euteleostomi</taxon>
        <taxon>Actinopterygii</taxon>
        <taxon>Neopterygii</taxon>
        <taxon>Teleostei</taxon>
        <taxon>Neoteleostei</taxon>
        <taxon>Acanthomorphata</taxon>
        <taxon>Carangaria</taxon>
        <taxon>Pleuronectiformes</taxon>
        <taxon>Pleuronectoidei</taxon>
        <taxon>Soleidae</taxon>
        <taxon>Solea</taxon>
    </lineage>
</organism>
<protein>
    <submittedName>
        <fullName evidence="1">Uncharacterized protein</fullName>
    </submittedName>
</protein>